<evidence type="ECO:0000256" key="6">
    <source>
        <dbReference type="SAM" id="Phobius"/>
    </source>
</evidence>
<dbReference type="OrthoDB" id="4829at2759"/>
<evidence type="ECO:0000256" key="2">
    <source>
        <dbReference type="ARBA" id="ARBA00022692"/>
    </source>
</evidence>
<organism evidence="8">
    <name type="scientific">Naegleria gruberi</name>
    <name type="common">Amoeba</name>
    <dbReference type="NCBI Taxonomy" id="5762"/>
    <lineage>
        <taxon>Eukaryota</taxon>
        <taxon>Discoba</taxon>
        <taxon>Heterolobosea</taxon>
        <taxon>Tetramitia</taxon>
        <taxon>Eutetramitia</taxon>
        <taxon>Vahlkampfiidae</taxon>
        <taxon>Naegleria</taxon>
    </lineage>
</organism>
<name>D2V6L1_NAEGR</name>
<dbReference type="AlphaFoldDB" id="D2V6L1"/>
<evidence type="ECO:0000256" key="1">
    <source>
        <dbReference type="ARBA" id="ARBA00004141"/>
    </source>
</evidence>
<keyword evidence="3 6" id="KW-1133">Transmembrane helix</keyword>
<dbReference type="InParanoid" id="D2V6L1"/>
<protein>
    <submittedName>
        <fullName evidence="7">Predicted protein</fullName>
    </submittedName>
</protein>
<dbReference type="Gene3D" id="1.20.1080.10">
    <property type="entry name" value="Glycerol uptake facilitator protein"/>
    <property type="match status" value="1"/>
</dbReference>
<evidence type="ECO:0000313" key="8">
    <source>
        <dbReference type="Proteomes" id="UP000006671"/>
    </source>
</evidence>
<dbReference type="GeneID" id="8849091"/>
<dbReference type="GO" id="GO:0005886">
    <property type="term" value="C:plasma membrane"/>
    <property type="evidence" value="ECO:0007669"/>
    <property type="project" value="TreeGrafter"/>
</dbReference>
<sequence length="167" mass="18674">MTQNHEEQQNHQEHHQMMENTAETNLTSSITNDEDYIIVDICDSCAAAGKQDCSISMPQSAISISERINVKEKQKHKQYQKKENVQKQETVVKQPEIVLFNTPKQVLEKFKTDGVRKSKLTFDQMTILSLFAGIFIGLASALGLVVGGNVPSIEKENPGLQKLLTGM</sequence>
<evidence type="ECO:0000256" key="3">
    <source>
        <dbReference type="ARBA" id="ARBA00022989"/>
    </source>
</evidence>
<dbReference type="EMBL" id="GG738854">
    <property type="protein sequence ID" value="EFC47460.1"/>
    <property type="molecule type" value="Genomic_DNA"/>
</dbReference>
<evidence type="ECO:0000313" key="7">
    <source>
        <dbReference type="EMBL" id="EFC47460.1"/>
    </source>
</evidence>
<proteinExistence type="inferred from homology"/>
<keyword evidence="4 6" id="KW-0472">Membrane</keyword>
<dbReference type="InterPro" id="IPR023271">
    <property type="entry name" value="Aquaporin-like"/>
</dbReference>
<accession>D2V6L1</accession>
<dbReference type="RefSeq" id="XP_002680204.1">
    <property type="nucleotide sequence ID" value="XM_002680158.1"/>
</dbReference>
<keyword evidence="2 6" id="KW-0812">Transmembrane</keyword>
<comment type="similarity">
    <text evidence="5">Belongs to the FNT transporter (TC 1.A.16) family.</text>
</comment>
<dbReference type="VEuPathDB" id="AmoebaDB:NAEGRDRAFT_64478"/>
<dbReference type="PANTHER" id="PTHR30520">
    <property type="entry name" value="FORMATE TRANSPORTER-RELATED"/>
    <property type="match status" value="1"/>
</dbReference>
<reference evidence="7 8" key="1">
    <citation type="journal article" date="2010" name="Cell">
        <title>The genome of Naegleria gruberi illuminates early eukaryotic versatility.</title>
        <authorList>
            <person name="Fritz-Laylin L.K."/>
            <person name="Prochnik S.E."/>
            <person name="Ginger M.L."/>
            <person name="Dacks J.B."/>
            <person name="Carpenter M.L."/>
            <person name="Field M.C."/>
            <person name="Kuo A."/>
            <person name="Paredez A."/>
            <person name="Chapman J."/>
            <person name="Pham J."/>
            <person name="Shu S."/>
            <person name="Neupane R."/>
            <person name="Cipriano M."/>
            <person name="Mancuso J."/>
            <person name="Tu H."/>
            <person name="Salamov A."/>
            <person name="Lindquist E."/>
            <person name="Shapiro H."/>
            <person name="Lucas S."/>
            <person name="Grigoriev I.V."/>
            <person name="Cande W.Z."/>
            <person name="Fulton C."/>
            <person name="Rokhsar D.S."/>
            <person name="Dawson S.C."/>
        </authorList>
    </citation>
    <scope>NUCLEOTIDE SEQUENCE [LARGE SCALE GENOMIC DNA]</scope>
    <source>
        <strain evidence="7 8">NEG-M</strain>
    </source>
</reference>
<dbReference type="InterPro" id="IPR000292">
    <property type="entry name" value="For/NO2_transpt"/>
</dbReference>
<gene>
    <name evidence="7" type="ORF">NAEGRDRAFT_64478</name>
</gene>
<dbReference type="GO" id="GO:0015499">
    <property type="term" value="F:formate transmembrane transporter activity"/>
    <property type="evidence" value="ECO:0007669"/>
    <property type="project" value="TreeGrafter"/>
</dbReference>
<dbReference type="PANTHER" id="PTHR30520:SF6">
    <property type="entry name" value="FORMATE_NITRATE FAMILY TRANSPORTER (EUROFUNG)"/>
    <property type="match status" value="1"/>
</dbReference>
<feature type="transmembrane region" description="Helical" evidence="6">
    <location>
        <begin position="126"/>
        <end position="146"/>
    </location>
</feature>
<evidence type="ECO:0000256" key="4">
    <source>
        <dbReference type="ARBA" id="ARBA00023136"/>
    </source>
</evidence>
<dbReference type="KEGG" id="ngr:NAEGRDRAFT_64478"/>
<dbReference type="Proteomes" id="UP000006671">
    <property type="component" value="Unassembled WGS sequence"/>
</dbReference>
<evidence type="ECO:0000256" key="5">
    <source>
        <dbReference type="ARBA" id="ARBA00049660"/>
    </source>
</evidence>
<comment type="subcellular location">
    <subcellularLocation>
        <location evidence="1">Membrane</location>
        <topology evidence="1">Multi-pass membrane protein</topology>
    </subcellularLocation>
</comment>
<keyword evidence="8" id="KW-1185">Reference proteome</keyword>